<keyword evidence="2" id="KW-0472">Membrane</keyword>
<protein>
    <recommendedName>
        <fullName evidence="5">DUF456 domain-containing protein</fullName>
    </recommendedName>
</protein>
<organism evidence="3 4">
    <name type="scientific">Endozoicomonas euniceicola</name>
    <dbReference type="NCBI Taxonomy" id="1234143"/>
    <lineage>
        <taxon>Bacteria</taxon>
        <taxon>Pseudomonadati</taxon>
        <taxon>Pseudomonadota</taxon>
        <taxon>Gammaproteobacteria</taxon>
        <taxon>Oceanospirillales</taxon>
        <taxon>Endozoicomonadaceae</taxon>
        <taxon>Endozoicomonas</taxon>
    </lineage>
</organism>
<dbReference type="RefSeq" id="WP_262600162.1">
    <property type="nucleotide sequence ID" value="NZ_CP103300.1"/>
</dbReference>
<feature type="region of interest" description="Disordered" evidence="1">
    <location>
        <begin position="22"/>
        <end position="45"/>
    </location>
</feature>
<sequence>MNQMKPNDGIYNPFADPYELERQRNASANPDVSGKESANSSPTSWWQSFSRSVKSIKMPQLHLKTSARNAWKSIGSKAKSLKDFLVKPFKNLNLLRTTKGTKIKVAAIAGMIIGAPLGPVGMAVGAGILMGYAAGV</sequence>
<evidence type="ECO:0000256" key="2">
    <source>
        <dbReference type="SAM" id="Phobius"/>
    </source>
</evidence>
<proteinExistence type="predicted"/>
<feature type="compositionally biased region" description="Polar residues" evidence="1">
    <location>
        <begin position="25"/>
        <end position="45"/>
    </location>
</feature>
<dbReference type="EMBL" id="CP103300">
    <property type="protein sequence ID" value="UYM17544.1"/>
    <property type="molecule type" value="Genomic_DNA"/>
</dbReference>
<gene>
    <name evidence="3" type="ORF">NX720_06405</name>
</gene>
<keyword evidence="2" id="KW-1133">Transmembrane helix</keyword>
<keyword evidence="4" id="KW-1185">Reference proteome</keyword>
<feature type="transmembrane region" description="Helical" evidence="2">
    <location>
        <begin position="105"/>
        <end position="134"/>
    </location>
</feature>
<dbReference type="Proteomes" id="UP001163255">
    <property type="component" value="Chromosome"/>
</dbReference>
<accession>A0ABY6GYS7</accession>
<evidence type="ECO:0000256" key="1">
    <source>
        <dbReference type="SAM" id="MobiDB-lite"/>
    </source>
</evidence>
<evidence type="ECO:0000313" key="4">
    <source>
        <dbReference type="Proteomes" id="UP001163255"/>
    </source>
</evidence>
<name>A0ABY6GYS7_9GAMM</name>
<evidence type="ECO:0008006" key="5">
    <source>
        <dbReference type="Google" id="ProtNLM"/>
    </source>
</evidence>
<reference evidence="3" key="1">
    <citation type="submission" date="2022-10" db="EMBL/GenBank/DDBJ databases">
        <title>Completed Genome Sequence of two octocoral isolated bacterium, Endozoicomonas euniceicola EF212T and Endozoicomonas gorgoniicola PS125T.</title>
        <authorList>
            <person name="Chiou Y.-J."/>
            <person name="Chen Y.-H."/>
        </authorList>
    </citation>
    <scope>NUCLEOTIDE SEQUENCE</scope>
    <source>
        <strain evidence="3">EF212</strain>
    </source>
</reference>
<keyword evidence="2" id="KW-0812">Transmembrane</keyword>
<evidence type="ECO:0000313" key="3">
    <source>
        <dbReference type="EMBL" id="UYM17544.1"/>
    </source>
</evidence>